<evidence type="ECO:0000256" key="7">
    <source>
        <dbReference type="ARBA" id="ARBA00023145"/>
    </source>
</evidence>
<dbReference type="InterPro" id="IPR016067">
    <property type="entry name" value="S-AdoMet_deCO2ase_core"/>
</dbReference>
<sequence>MQLTGATAGPDIIADRFPAHPPVPDDRHILSDGVDRYVGNHLLIDLSGAQRTDDLRHVEDALRRCVAAASATLLNIYLHHFTPNGGISGVVVLAESHISIHSWPEREFAAIDMFMCGAAEPRNAIPVLQEAFAPSGIAVHEYRRGLGWV</sequence>
<keyword evidence="8 11" id="KW-0456">Lyase</keyword>
<evidence type="ECO:0000256" key="9">
    <source>
        <dbReference type="ARBA" id="ARBA00023270"/>
    </source>
</evidence>
<evidence type="ECO:0000256" key="10">
    <source>
        <dbReference type="ARBA" id="ARBA00023317"/>
    </source>
</evidence>
<dbReference type="PANTHER" id="PTHR33866:SF2">
    <property type="entry name" value="S-ADENOSYLMETHIONINE DECARBOXYLASE PROENZYME"/>
    <property type="match status" value="1"/>
</dbReference>
<dbReference type="InterPro" id="IPR003826">
    <property type="entry name" value="AdoMetDC_fam_prok"/>
</dbReference>
<dbReference type="GO" id="GO:0008295">
    <property type="term" value="P:spermidine biosynthetic process"/>
    <property type="evidence" value="ECO:0007669"/>
    <property type="project" value="UniProtKB-KW"/>
</dbReference>
<protein>
    <submittedName>
        <fullName evidence="11">Adenosylmethionine decarboxylase</fullName>
        <ecNumber evidence="11">4.1.1.50</ecNumber>
    </submittedName>
</protein>
<evidence type="ECO:0000256" key="8">
    <source>
        <dbReference type="ARBA" id="ARBA00023239"/>
    </source>
</evidence>
<evidence type="ECO:0000256" key="5">
    <source>
        <dbReference type="ARBA" id="ARBA00023066"/>
    </source>
</evidence>
<comment type="cofactor">
    <cofactor evidence="1">
        <name>pyruvate</name>
        <dbReference type="ChEBI" id="CHEBI:15361"/>
    </cofactor>
</comment>
<evidence type="ECO:0000313" key="12">
    <source>
        <dbReference type="Proteomes" id="UP001058003"/>
    </source>
</evidence>
<dbReference type="Pfam" id="PF02675">
    <property type="entry name" value="AdoMet_dc"/>
    <property type="match status" value="1"/>
</dbReference>
<name>A0A9Q9IBI9_9ACTN</name>
<keyword evidence="9" id="KW-0704">Schiff base</keyword>
<dbReference type="InterPro" id="IPR017716">
    <property type="entry name" value="S-AdoMet_deCOase_pro-enz"/>
</dbReference>
<evidence type="ECO:0000256" key="3">
    <source>
        <dbReference type="ARBA" id="ARBA00022793"/>
    </source>
</evidence>
<keyword evidence="3" id="KW-0210">Decarboxylase</keyword>
<evidence type="ECO:0000256" key="4">
    <source>
        <dbReference type="ARBA" id="ARBA00022813"/>
    </source>
</evidence>
<dbReference type="OrthoDB" id="9793120at2"/>
<keyword evidence="6" id="KW-0620">Polyamine biosynthesis</keyword>
<dbReference type="RefSeq" id="WP_052388018.1">
    <property type="nucleotide sequence ID" value="NZ_CP073767.1"/>
</dbReference>
<evidence type="ECO:0000256" key="1">
    <source>
        <dbReference type="ARBA" id="ARBA00001928"/>
    </source>
</evidence>
<dbReference type="InterPro" id="IPR042284">
    <property type="entry name" value="AdoMetDC_N"/>
</dbReference>
<keyword evidence="7" id="KW-0865">Zymogen</keyword>
<dbReference type="AlphaFoldDB" id="A0A9Q9IBI9"/>
<keyword evidence="4" id="KW-0068">Autocatalytic cleavage</keyword>
<dbReference type="SUPFAM" id="SSF56276">
    <property type="entry name" value="S-adenosylmethionine decarboxylase"/>
    <property type="match status" value="1"/>
</dbReference>
<evidence type="ECO:0000313" key="11">
    <source>
        <dbReference type="EMBL" id="UWZ51365.1"/>
    </source>
</evidence>
<dbReference type="EMBL" id="CP073767">
    <property type="protein sequence ID" value="UWZ51365.1"/>
    <property type="molecule type" value="Genomic_DNA"/>
</dbReference>
<dbReference type="KEGG" id="daur:Daura_32015"/>
<accession>A0A9Q9IBI9</accession>
<dbReference type="Proteomes" id="UP001058003">
    <property type="component" value="Chromosome"/>
</dbReference>
<dbReference type="NCBIfam" id="TIGR03330">
    <property type="entry name" value="SAM_DCase_Bsu"/>
    <property type="match status" value="1"/>
</dbReference>
<dbReference type="GO" id="GO:0005829">
    <property type="term" value="C:cytosol"/>
    <property type="evidence" value="ECO:0007669"/>
    <property type="project" value="TreeGrafter"/>
</dbReference>
<dbReference type="PANTHER" id="PTHR33866">
    <property type="entry name" value="S-ADENOSYLMETHIONINE DECARBOXYLASE PROENZYME"/>
    <property type="match status" value="1"/>
</dbReference>
<evidence type="ECO:0000256" key="6">
    <source>
        <dbReference type="ARBA" id="ARBA00023115"/>
    </source>
</evidence>
<keyword evidence="5" id="KW-0745">Spermidine biosynthesis</keyword>
<dbReference type="GO" id="GO:0004014">
    <property type="term" value="F:adenosylmethionine decarboxylase activity"/>
    <property type="evidence" value="ECO:0007669"/>
    <property type="project" value="UniProtKB-EC"/>
</dbReference>
<dbReference type="EC" id="4.1.1.50" evidence="11"/>
<dbReference type="Gene3D" id="3.30.160.750">
    <property type="match status" value="1"/>
</dbReference>
<proteinExistence type="predicted"/>
<organism evidence="11 12">
    <name type="scientific">Dactylosporangium aurantiacum</name>
    <dbReference type="NCBI Taxonomy" id="35754"/>
    <lineage>
        <taxon>Bacteria</taxon>
        <taxon>Bacillati</taxon>
        <taxon>Actinomycetota</taxon>
        <taxon>Actinomycetes</taxon>
        <taxon>Micromonosporales</taxon>
        <taxon>Micromonosporaceae</taxon>
        <taxon>Dactylosporangium</taxon>
    </lineage>
</organism>
<evidence type="ECO:0000256" key="2">
    <source>
        <dbReference type="ARBA" id="ARBA00022691"/>
    </source>
</evidence>
<gene>
    <name evidence="11" type="primary">speD</name>
    <name evidence="11" type="ORF">Daura_32015</name>
</gene>
<dbReference type="Gene3D" id="3.30.360.110">
    <property type="entry name" value="S-adenosylmethionine decarboxylase domain"/>
    <property type="match status" value="1"/>
</dbReference>
<reference evidence="11" key="1">
    <citation type="submission" date="2021-04" db="EMBL/GenBank/DDBJ databases">
        <title>Dactylosporangium aurantiacum NRRL B-8018 full assembly.</title>
        <authorList>
            <person name="Hartkoorn R.C."/>
            <person name="Beaudoing E."/>
            <person name="Hot D."/>
        </authorList>
    </citation>
    <scope>NUCLEOTIDE SEQUENCE</scope>
    <source>
        <strain evidence="11">NRRL B-8018</strain>
    </source>
</reference>
<keyword evidence="2" id="KW-0949">S-adenosyl-L-methionine</keyword>
<keyword evidence="10" id="KW-0670">Pyruvate</keyword>
<keyword evidence="12" id="KW-1185">Reference proteome</keyword>
<dbReference type="InterPro" id="IPR042286">
    <property type="entry name" value="AdoMetDC_C"/>
</dbReference>